<comment type="caution">
    <text evidence="3">The sequence shown here is derived from an EMBL/GenBank/DDBJ whole genome shotgun (WGS) entry which is preliminary data.</text>
</comment>
<feature type="compositionally biased region" description="Low complexity" evidence="1">
    <location>
        <begin position="405"/>
        <end position="418"/>
    </location>
</feature>
<protein>
    <submittedName>
        <fullName evidence="3">Uncharacterized protein</fullName>
    </submittedName>
</protein>
<keyword evidence="2" id="KW-0812">Transmembrane</keyword>
<name>A0AAJ0LVK3_9PEZI</name>
<gene>
    <name evidence="3" type="ORF">LTR09_002579</name>
</gene>
<feature type="compositionally biased region" description="Basic and acidic residues" evidence="1">
    <location>
        <begin position="466"/>
        <end position="485"/>
    </location>
</feature>
<feature type="compositionally biased region" description="Polar residues" evidence="1">
    <location>
        <begin position="389"/>
        <end position="403"/>
    </location>
</feature>
<evidence type="ECO:0000313" key="4">
    <source>
        <dbReference type="Proteomes" id="UP001271007"/>
    </source>
</evidence>
<evidence type="ECO:0000313" key="3">
    <source>
        <dbReference type="EMBL" id="KAK3056786.1"/>
    </source>
</evidence>
<dbReference type="EMBL" id="JAWDJX010000005">
    <property type="protein sequence ID" value="KAK3056786.1"/>
    <property type="molecule type" value="Genomic_DNA"/>
</dbReference>
<proteinExistence type="predicted"/>
<feature type="transmembrane region" description="Helical" evidence="2">
    <location>
        <begin position="150"/>
        <end position="180"/>
    </location>
</feature>
<feature type="compositionally biased region" description="Basic and acidic residues" evidence="1">
    <location>
        <begin position="646"/>
        <end position="672"/>
    </location>
</feature>
<evidence type="ECO:0000256" key="1">
    <source>
        <dbReference type="SAM" id="MobiDB-lite"/>
    </source>
</evidence>
<sequence length="672" mass="74279">MGGSEPPYLYTPQRTVYPFSTFNPKAVTEAEYKKVEDEKKARPKQDGPLVNFNAHPDSYLIVGTSNVNYKTMPARTKKEVKIIRWLQLAVRIITEIAALGMLVCVICIQNVQVSTVWIMRLAPAADILITMYGIYHLIRPAKARTPGSSASYHIFALLMDVGLIPFFLFIAIFANANYALKADSKQRWKSFFDAPGATSTLILVSFIGSAAIAGLHLLSIVFDLWLVVLFRKISKLPPDMNPLEDNLTGRSSRTSKHKYKDSDATLTGSMTEKKSTYLSGSTISADQYSRLSTAIKNEEDSRAVPFYHSRTGSEATFSPHNPNTARHSRQQFEDVTLYGQPVSARNSRADVNARPPSPPKRSSFVENMESPPPPPQSTDRLNSMRPVSYPTNRSNTNLSNPARFSSPALPNAAPSNALVRSQQKQGLLNDNWISVDDDHESYPYSPSRQPKIPDVYSNNSNSPSRRQPEIPEVYVERHDSFEHQPLRMNPPTPPPTSRYEFPDPDEDQPLRAHINRAALSPRNDNGNGNLGVQRAVTNASSVYSESSPSLKSSKATPKGKYYGSLASATVGVRGMKSNDRMKSNGTVAAATMDSTGMMALGEYGFSAPSPPPQNRTPRGGKDQGGRVVSRTGVDIADMQAPYPGVIRERRDVSGKVAEEGRGDRGWFDRRRY</sequence>
<feature type="transmembrane region" description="Helical" evidence="2">
    <location>
        <begin position="200"/>
        <end position="230"/>
    </location>
</feature>
<reference evidence="3" key="1">
    <citation type="submission" date="2023-04" db="EMBL/GenBank/DDBJ databases">
        <title>Black Yeasts Isolated from many extreme environments.</title>
        <authorList>
            <person name="Coleine C."/>
            <person name="Stajich J.E."/>
            <person name="Selbmann L."/>
        </authorList>
    </citation>
    <scope>NUCLEOTIDE SEQUENCE</scope>
    <source>
        <strain evidence="3">CCFEE 5312</strain>
    </source>
</reference>
<feature type="region of interest" description="Disordered" evidence="1">
    <location>
        <begin position="605"/>
        <end position="672"/>
    </location>
</feature>
<dbReference type="AlphaFoldDB" id="A0AAJ0LVK3"/>
<feature type="transmembrane region" description="Helical" evidence="2">
    <location>
        <begin position="88"/>
        <end position="111"/>
    </location>
</feature>
<accession>A0AAJ0LVK3</accession>
<feature type="region of interest" description="Disordered" evidence="1">
    <location>
        <begin position="244"/>
        <end position="266"/>
    </location>
</feature>
<keyword evidence="2" id="KW-0472">Membrane</keyword>
<keyword evidence="2" id="KW-1133">Transmembrane helix</keyword>
<organism evidence="3 4">
    <name type="scientific">Extremus antarcticus</name>
    <dbReference type="NCBI Taxonomy" id="702011"/>
    <lineage>
        <taxon>Eukaryota</taxon>
        <taxon>Fungi</taxon>
        <taxon>Dikarya</taxon>
        <taxon>Ascomycota</taxon>
        <taxon>Pezizomycotina</taxon>
        <taxon>Dothideomycetes</taxon>
        <taxon>Dothideomycetidae</taxon>
        <taxon>Mycosphaerellales</taxon>
        <taxon>Extremaceae</taxon>
        <taxon>Extremus</taxon>
    </lineage>
</organism>
<keyword evidence="4" id="KW-1185">Reference proteome</keyword>
<feature type="compositionally biased region" description="Polar residues" evidence="1">
    <location>
        <begin position="419"/>
        <end position="432"/>
    </location>
</feature>
<dbReference type="Proteomes" id="UP001271007">
    <property type="component" value="Unassembled WGS sequence"/>
</dbReference>
<feature type="region of interest" description="Disordered" evidence="1">
    <location>
        <begin position="342"/>
        <end position="508"/>
    </location>
</feature>
<feature type="transmembrane region" description="Helical" evidence="2">
    <location>
        <begin position="117"/>
        <end position="138"/>
    </location>
</feature>
<evidence type="ECO:0000256" key="2">
    <source>
        <dbReference type="SAM" id="Phobius"/>
    </source>
</evidence>